<keyword evidence="4" id="KW-0804">Transcription</keyword>
<dbReference type="AlphaFoldDB" id="G0A9M3"/>
<keyword evidence="7" id="KW-1185">Reference proteome</keyword>
<dbReference type="PANTHER" id="PTHR30126">
    <property type="entry name" value="HTH-TYPE TRANSCRIPTIONAL REGULATOR"/>
    <property type="match status" value="1"/>
</dbReference>
<reference evidence="7" key="6">
    <citation type="submission" date="2011-05" db="EMBL/GenBank/DDBJ databases">
        <title>Complete sequence of Collimonas fungivorans Ter331.</title>
        <authorList>
            <person name="Leveau J.H."/>
        </authorList>
    </citation>
    <scope>NUCLEOTIDE SEQUENCE [LARGE SCALE GENOMIC DNA]</scope>
    <source>
        <strain evidence="7">Ter331</strain>
    </source>
</reference>
<dbReference type="PRINTS" id="PR00039">
    <property type="entry name" value="HTHLYSR"/>
</dbReference>
<dbReference type="Pfam" id="PF00126">
    <property type="entry name" value="HTH_1"/>
    <property type="match status" value="1"/>
</dbReference>
<dbReference type="Pfam" id="PF03466">
    <property type="entry name" value="LysR_substrate"/>
    <property type="match status" value="1"/>
</dbReference>
<dbReference type="CDD" id="cd05466">
    <property type="entry name" value="PBP2_LTTR_substrate"/>
    <property type="match status" value="1"/>
</dbReference>
<evidence type="ECO:0000256" key="3">
    <source>
        <dbReference type="ARBA" id="ARBA00023125"/>
    </source>
</evidence>
<dbReference type="Proteomes" id="UP000008392">
    <property type="component" value="Chromosome"/>
</dbReference>
<evidence type="ECO:0000313" key="7">
    <source>
        <dbReference type="Proteomes" id="UP000008392"/>
    </source>
</evidence>
<accession>G0A9M3</accession>
<dbReference type="InterPro" id="IPR036388">
    <property type="entry name" value="WH-like_DNA-bd_sf"/>
</dbReference>
<dbReference type="SUPFAM" id="SSF46785">
    <property type="entry name" value="Winged helix' DNA-binding domain"/>
    <property type="match status" value="1"/>
</dbReference>
<reference evidence="6 7" key="5">
    <citation type="journal article" date="2011" name="ISME J.">
        <title>Dual transcriptional profiling of a bacterial/fungal confrontation: Collimonas fungivorans versus Aspergillus niger.</title>
        <authorList>
            <person name="Mela F."/>
            <person name="Fritsche K."/>
            <person name="de Boer W."/>
            <person name="van Veen J.A."/>
            <person name="de Graaff L.H."/>
            <person name="van den Berg M."/>
            <person name="Leveau J.H."/>
        </authorList>
    </citation>
    <scope>NUCLEOTIDE SEQUENCE [LARGE SCALE GENOMIC DNA]</scope>
    <source>
        <strain evidence="6 7">Ter331</strain>
    </source>
</reference>
<reference evidence="6 7" key="4">
    <citation type="journal article" date="2010" name="Environ. Microbiol.">
        <title>The bacterial genus Collimonas: mycophagy, weathering and other adaptive solutions to life in oligotrophic soil environments.</title>
        <authorList>
            <person name="Leveau J.H."/>
            <person name="Uroz S."/>
            <person name="de Boer W."/>
        </authorList>
    </citation>
    <scope>NUCLEOTIDE SEQUENCE [LARGE SCALE GENOMIC DNA]</scope>
    <source>
        <strain evidence="6 7">Ter331</strain>
    </source>
</reference>
<proteinExistence type="inferred from homology"/>
<dbReference type="GO" id="GO:0003700">
    <property type="term" value="F:DNA-binding transcription factor activity"/>
    <property type="evidence" value="ECO:0007669"/>
    <property type="project" value="InterPro"/>
</dbReference>
<evidence type="ECO:0000256" key="1">
    <source>
        <dbReference type="ARBA" id="ARBA00009437"/>
    </source>
</evidence>
<dbReference type="GO" id="GO:0000976">
    <property type="term" value="F:transcription cis-regulatory region binding"/>
    <property type="evidence" value="ECO:0007669"/>
    <property type="project" value="TreeGrafter"/>
</dbReference>
<reference evidence="6 7" key="3">
    <citation type="journal article" date="2008" name="FEMS Microbiol. Ecol.">
        <title>Identification and characterization of genes underlying chitinolysis in Collimonas fungivorans Ter331.</title>
        <authorList>
            <person name="Fritsche K."/>
            <person name="de Boer W."/>
            <person name="Gerards S."/>
            <person name="van den Berg M."/>
            <person name="van Veen J.A."/>
            <person name="Leveau J.H."/>
        </authorList>
    </citation>
    <scope>NUCLEOTIDE SEQUENCE [LARGE SCALE GENOMIC DNA]</scope>
    <source>
        <strain evidence="6 7">Ter331</strain>
    </source>
</reference>
<name>G0A9M3_COLFT</name>
<dbReference type="SUPFAM" id="SSF53850">
    <property type="entry name" value="Periplasmic binding protein-like II"/>
    <property type="match status" value="1"/>
</dbReference>
<dbReference type="InterPro" id="IPR000847">
    <property type="entry name" value="LysR_HTH_N"/>
</dbReference>
<dbReference type="STRING" id="1005048.CFU_2820"/>
<dbReference type="FunFam" id="1.10.10.10:FF:000001">
    <property type="entry name" value="LysR family transcriptional regulator"/>
    <property type="match status" value="1"/>
</dbReference>
<dbReference type="Gene3D" id="1.10.10.10">
    <property type="entry name" value="Winged helix-like DNA-binding domain superfamily/Winged helix DNA-binding domain"/>
    <property type="match status" value="1"/>
</dbReference>
<dbReference type="EMBL" id="CP002745">
    <property type="protein sequence ID" value="AEK62646.1"/>
    <property type="molecule type" value="Genomic_DNA"/>
</dbReference>
<dbReference type="PROSITE" id="PS50931">
    <property type="entry name" value="HTH_LYSR"/>
    <property type="match status" value="1"/>
</dbReference>
<organism evidence="6 7">
    <name type="scientific">Collimonas fungivorans (strain Ter331)</name>
    <dbReference type="NCBI Taxonomy" id="1005048"/>
    <lineage>
        <taxon>Bacteria</taxon>
        <taxon>Pseudomonadati</taxon>
        <taxon>Pseudomonadota</taxon>
        <taxon>Betaproteobacteria</taxon>
        <taxon>Burkholderiales</taxon>
        <taxon>Oxalobacteraceae</taxon>
        <taxon>Collimonas</taxon>
    </lineage>
</organism>
<reference evidence="6 7" key="1">
    <citation type="journal article" date="2004" name="Environ. Microbiol.">
        <title>Phylogeny-function analysis of (meta)genomic libraries: screening for expression of ribosomal RNA genes by large-insert library fluorescent in situ hybridization (LIL-FISH).</title>
        <authorList>
            <person name="Leveau J.H."/>
            <person name="Gerards S."/>
            <person name="de Boer W."/>
            <person name="van Veen J.A."/>
        </authorList>
    </citation>
    <scope>NUCLEOTIDE SEQUENCE [LARGE SCALE GENOMIC DNA]</scope>
    <source>
        <strain evidence="6 7">Ter331</strain>
    </source>
</reference>
<evidence type="ECO:0000256" key="2">
    <source>
        <dbReference type="ARBA" id="ARBA00023015"/>
    </source>
</evidence>
<dbReference type="PANTHER" id="PTHR30126:SF77">
    <property type="entry name" value="TRANSCRIPTIONAL REGULATORY PROTEIN"/>
    <property type="match status" value="1"/>
</dbReference>
<feature type="domain" description="HTH lysR-type" evidence="5">
    <location>
        <begin position="6"/>
        <end position="63"/>
    </location>
</feature>
<dbReference type="eggNOG" id="COG0583">
    <property type="taxonomic scope" value="Bacteria"/>
</dbReference>
<dbReference type="InterPro" id="IPR036390">
    <property type="entry name" value="WH_DNA-bd_sf"/>
</dbReference>
<dbReference type="InterPro" id="IPR005119">
    <property type="entry name" value="LysR_subst-bd"/>
</dbReference>
<keyword evidence="2" id="KW-0805">Transcription regulation</keyword>
<gene>
    <name evidence="6" type="ordered locus">CFU_2820</name>
</gene>
<keyword evidence="3" id="KW-0238">DNA-binding</keyword>
<evidence type="ECO:0000313" key="6">
    <source>
        <dbReference type="EMBL" id="AEK62646.1"/>
    </source>
</evidence>
<evidence type="ECO:0000259" key="5">
    <source>
        <dbReference type="PROSITE" id="PS50931"/>
    </source>
</evidence>
<reference evidence="6 7" key="2">
    <citation type="journal article" date="2006" name="J. Microbiol. Methods">
        <title>Genomic flank-sequencing of plasposon insertion sites for rapid identification of functional genes.</title>
        <authorList>
            <person name="Leveau J.H."/>
            <person name="Gerards S."/>
            <person name="Fritsche K."/>
            <person name="Zondag G."/>
            <person name="van Veen J.A."/>
        </authorList>
    </citation>
    <scope>NUCLEOTIDE SEQUENCE [LARGE SCALE GENOMIC DNA]</scope>
    <source>
        <strain evidence="6 7">Ter331</strain>
    </source>
</reference>
<sequence>MPTAPMNIRFLETFVWLAKLKNFRLTAEKLHTTQAAVSSRIATLEQDFGVRLFDRGAREVALTTDGSKALVYAERIVKLMREMKEDMSARDNYSGVLRIGVIESIVHSWFPDLIGRIHKLFPQLEIEIASDTTIHLREQFSKGDLDLVLQAEPVIAPNIRNLKLCELPMRWVGSSKLEIGSETLSLSDLAAFPLVSFARNSGPHTIIEQLFSNSERGSLHINCITSVATMIRLVSDGFGVAVVPPAIIQRELNDGSLQLLRVDADFPALLLMASFRNDPENALTETIASIAQQTASEFALNWGPEIARLPAEPLELPFPPA</sequence>
<dbReference type="Gene3D" id="3.40.190.10">
    <property type="entry name" value="Periplasmic binding protein-like II"/>
    <property type="match status" value="2"/>
</dbReference>
<comment type="similarity">
    <text evidence="1">Belongs to the LysR transcriptional regulatory family.</text>
</comment>
<protein>
    <submittedName>
        <fullName evidence="6">Transcriptional regulator, LysR family</fullName>
    </submittedName>
</protein>
<dbReference type="KEGG" id="cfu:CFU_2820"/>
<evidence type="ECO:0000256" key="4">
    <source>
        <dbReference type="ARBA" id="ARBA00023163"/>
    </source>
</evidence>
<dbReference type="HOGENOM" id="CLU_039613_6_1_4"/>